<gene>
    <name evidence="1" type="ORF">XE10_1032</name>
</gene>
<feature type="non-terminal residue" evidence="1">
    <location>
        <position position="1"/>
    </location>
</feature>
<organism evidence="1 2">
    <name type="scientific">Methanoculleus marisnigri</name>
    <dbReference type="NCBI Taxonomy" id="2198"/>
    <lineage>
        <taxon>Archaea</taxon>
        <taxon>Methanobacteriati</taxon>
        <taxon>Methanobacteriota</taxon>
        <taxon>Stenosarchaea group</taxon>
        <taxon>Methanomicrobia</taxon>
        <taxon>Methanomicrobiales</taxon>
        <taxon>Methanomicrobiaceae</taxon>
        <taxon>Methanoculleus</taxon>
    </lineage>
</organism>
<dbReference type="InterPro" id="IPR043827">
    <property type="entry name" value="DUF5804"/>
</dbReference>
<evidence type="ECO:0000313" key="2">
    <source>
        <dbReference type="Proteomes" id="UP000054598"/>
    </source>
</evidence>
<evidence type="ECO:0000313" key="1">
    <source>
        <dbReference type="EMBL" id="KUL01453.1"/>
    </source>
</evidence>
<proteinExistence type="predicted"/>
<dbReference type="EMBL" id="LGHE01000103">
    <property type="protein sequence ID" value="KUL01453.1"/>
    <property type="molecule type" value="Genomic_DNA"/>
</dbReference>
<accession>A0A124G4X6</accession>
<dbReference type="Proteomes" id="UP000054598">
    <property type="component" value="Unassembled WGS sequence"/>
</dbReference>
<name>A0A124G4X6_9EURY</name>
<dbReference type="Pfam" id="PF19120">
    <property type="entry name" value="DUF5804"/>
    <property type="match status" value="1"/>
</dbReference>
<dbReference type="AlphaFoldDB" id="A0A124G4X6"/>
<protein>
    <submittedName>
        <fullName evidence="1">Uncharacterized protein</fullName>
    </submittedName>
</protein>
<sequence length="181" mass="20637">PSISLRIYSHVFPPTESRVTPKEALSTFHAHNYAMNVLLIQPEGVDLYATLLKSDTSRGALRFYQPNRLPYGIRIWTASLGSALALASELRWYIQRYVDEVLFEPEEGIYCSSGLARQIYERDVKPASPWSYRCLYRISGDHMIDTVWMDEGTTPEAYADQTGPGDTMLEVWCTKEEYPTG</sequence>
<dbReference type="PATRIC" id="fig|2198.3.peg.897"/>
<reference evidence="2" key="1">
    <citation type="journal article" date="2015" name="MBio">
        <title>Genome-Resolved Metagenomic Analysis Reveals Roles for Candidate Phyla and Other Microbial Community Members in Biogeochemical Transformations in Oil Reservoirs.</title>
        <authorList>
            <person name="Hu P."/>
            <person name="Tom L."/>
            <person name="Singh A."/>
            <person name="Thomas B.C."/>
            <person name="Baker B.J."/>
            <person name="Piceno Y.M."/>
            <person name="Andersen G.L."/>
            <person name="Banfield J.F."/>
        </authorList>
    </citation>
    <scope>NUCLEOTIDE SEQUENCE [LARGE SCALE GENOMIC DNA]</scope>
</reference>
<comment type="caution">
    <text evidence="1">The sequence shown here is derived from an EMBL/GenBank/DDBJ whole genome shotgun (WGS) entry which is preliminary data.</text>
</comment>